<evidence type="ECO:0000256" key="5">
    <source>
        <dbReference type="RuleBase" id="RU369095"/>
    </source>
</evidence>
<organism evidence="8 9">
    <name type="scientific">Tetraodon nigroviridis</name>
    <name type="common">Spotted green pufferfish</name>
    <name type="synonym">Chelonodon nigroviridis</name>
    <dbReference type="NCBI Taxonomy" id="99883"/>
    <lineage>
        <taxon>Eukaryota</taxon>
        <taxon>Metazoa</taxon>
        <taxon>Chordata</taxon>
        <taxon>Craniata</taxon>
        <taxon>Vertebrata</taxon>
        <taxon>Euteleostomi</taxon>
        <taxon>Actinopterygii</taxon>
        <taxon>Neopterygii</taxon>
        <taxon>Teleostei</taxon>
        <taxon>Neoteleostei</taxon>
        <taxon>Acanthomorphata</taxon>
        <taxon>Eupercaria</taxon>
        <taxon>Tetraodontiformes</taxon>
        <taxon>Tetradontoidea</taxon>
        <taxon>Tetraodontidae</taxon>
        <taxon>Tetraodon</taxon>
    </lineage>
</organism>
<dbReference type="PANTHER" id="PTHR12357">
    <property type="entry name" value="YTH YT521-B HOMOLOGY DOMAIN-CONTAINING"/>
    <property type="match status" value="1"/>
</dbReference>
<feature type="compositionally biased region" description="Polar residues" evidence="6">
    <location>
        <begin position="39"/>
        <end position="49"/>
    </location>
</feature>
<dbReference type="PROSITE" id="PS50882">
    <property type="entry name" value="YTH"/>
    <property type="match status" value="1"/>
</dbReference>
<sequence>MSATSIEPQRSKGQASKVQNGSLHQKETVHDNDFEPYLSGQSTQNNSYQSITDPYMSSYYAPSIGFPYPLSEAPWSTGGDPPIPYLTPYGPLSNGDHHFMPDTVFGQPGGLGSSIYPHRFNFFPENPAFSAWGTSGSQGQQTQSSAYGGSYSYPPSSLGGTLVPDGQTGFHSETLNKAPGMNSLQQGMVGLKIGGDVTGQGSGVKAVGSVIGGPTVPTAGNGATPIGMPAPKPTSWAAIASKPAKPQQLKTKVKPIKHNMNIGTWDKGPVTKVATVPPPQPLGLPHGLPPQGPMTQGPMQTRWIAPRNRNQGYGQGGLGQDCNCTMGLISGNGGPPTSVSQGPGAESHPVLDKLRACHSYNPKDFDWNLKNGRVFIIKYSEDDIHRSIYSIWCSTEHGNKRLDSAYRAMNAKGPVYLLFSVNGSGHFCGVAEMRSPVDYGTSAGVWAQDKWKGKFDVDWLFVKDVPNSQLRHIRLENNDNKPVTNSRDTQEVPLEKAKQVLKIIATYKHTTSIFDDFSHYEKRQEEEEEVRKERQNRHKQ</sequence>
<reference evidence="8" key="2">
    <citation type="submission" date="2025-08" db="UniProtKB">
        <authorList>
            <consortium name="Ensembl"/>
        </authorList>
    </citation>
    <scope>IDENTIFICATION</scope>
</reference>
<dbReference type="GO" id="GO:0000932">
    <property type="term" value="C:P-body"/>
    <property type="evidence" value="ECO:0007669"/>
    <property type="project" value="UniProtKB-SubCell"/>
</dbReference>
<evidence type="ECO:0000256" key="4">
    <source>
        <dbReference type="ARBA" id="ARBA00022884"/>
    </source>
</evidence>
<dbReference type="GeneTree" id="ENSGT00940000156911"/>
<dbReference type="FunCoup" id="H3CEB0">
    <property type="interactions" value="1097"/>
</dbReference>
<dbReference type="CDD" id="cd21134">
    <property type="entry name" value="YTH"/>
    <property type="match status" value="1"/>
</dbReference>
<dbReference type="OMA" id="PQPKMKV"/>
<dbReference type="PANTHER" id="PTHR12357:SF65">
    <property type="entry name" value="YTH DOMAIN-CONTAINING FAMILY PROTEIN 1"/>
    <property type="match status" value="1"/>
</dbReference>
<dbReference type="HOGENOM" id="CLU_022715_0_0_1"/>
<feature type="compositionally biased region" description="Basic and acidic residues" evidence="6">
    <location>
        <begin position="24"/>
        <end position="33"/>
    </location>
</feature>
<dbReference type="GO" id="GO:0061157">
    <property type="term" value="P:mRNA destabilization"/>
    <property type="evidence" value="ECO:0007669"/>
    <property type="project" value="TreeGrafter"/>
</dbReference>
<evidence type="ECO:0000256" key="1">
    <source>
        <dbReference type="ARBA" id="ARBA00004201"/>
    </source>
</evidence>
<dbReference type="InterPro" id="IPR045168">
    <property type="entry name" value="YTH_prot"/>
</dbReference>
<comment type="similarity">
    <text evidence="5">Belongs to the YTHDF family.</text>
</comment>
<dbReference type="STRING" id="99883.ENSTNIP00000006584"/>
<dbReference type="Pfam" id="PF04146">
    <property type="entry name" value="YTH"/>
    <property type="match status" value="1"/>
</dbReference>
<proteinExistence type="inferred from homology"/>
<reference evidence="8" key="3">
    <citation type="submission" date="2025-09" db="UniProtKB">
        <authorList>
            <consortium name="Ensembl"/>
        </authorList>
    </citation>
    <scope>IDENTIFICATION</scope>
</reference>
<dbReference type="InParanoid" id="H3CEB0"/>
<evidence type="ECO:0000256" key="2">
    <source>
        <dbReference type="ARBA" id="ARBA00004210"/>
    </source>
</evidence>
<evidence type="ECO:0000256" key="3">
    <source>
        <dbReference type="ARBA" id="ARBA00022490"/>
    </source>
</evidence>
<comment type="subcellular location">
    <subcellularLocation>
        <location evidence="1">Cytoplasm</location>
        <location evidence="1">P-body</location>
    </subcellularLocation>
    <subcellularLocation>
        <location evidence="2">Cytoplasm</location>
        <location evidence="2">Stress granule</location>
    </subcellularLocation>
</comment>
<dbReference type="AlphaFoldDB" id="H3CEB0"/>
<feature type="domain" description="YTH" evidence="7">
    <location>
        <begin position="372"/>
        <end position="504"/>
    </location>
</feature>
<evidence type="ECO:0000256" key="6">
    <source>
        <dbReference type="SAM" id="MobiDB-lite"/>
    </source>
</evidence>
<dbReference type="FunFam" id="3.10.590.10:FF:000001">
    <property type="entry name" value="YTH domain family 1, isoform CRA_a"/>
    <property type="match status" value="1"/>
</dbReference>
<dbReference type="GO" id="GO:0010494">
    <property type="term" value="C:cytoplasmic stress granule"/>
    <property type="evidence" value="ECO:0007669"/>
    <property type="project" value="UniProtKB-SubCell"/>
</dbReference>
<accession>H3CEB0</accession>
<dbReference type="Gene3D" id="3.10.590.10">
    <property type="entry name" value="ph1033 like domains"/>
    <property type="match status" value="1"/>
</dbReference>
<reference evidence="9" key="1">
    <citation type="journal article" date="2004" name="Nature">
        <title>Genome duplication in the teleost fish Tetraodon nigroviridis reveals the early vertebrate proto-karyotype.</title>
        <authorList>
            <person name="Jaillon O."/>
            <person name="Aury J.-M."/>
            <person name="Brunet F."/>
            <person name="Petit J.-L."/>
            <person name="Stange-Thomann N."/>
            <person name="Mauceli E."/>
            <person name="Bouneau L."/>
            <person name="Fischer C."/>
            <person name="Ozouf-Costaz C."/>
            <person name="Bernot A."/>
            <person name="Nicaud S."/>
            <person name="Jaffe D."/>
            <person name="Fisher S."/>
            <person name="Lutfalla G."/>
            <person name="Dossat C."/>
            <person name="Segurens B."/>
            <person name="Dasilva C."/>
            <person name="Salanoubat M."/>
            <person name="Levy M."/>
            <person name="Boudet N."/>
            <person name="Castellano S."/>
            <person name="Anthouard V."/>
            <person name="Jubin C."/>
            <person name="Castelli V."/>
            <person name="Katinka M."/>
            <person name="Vacherie B."/>
            <person name="Biemont C."/>
            <person name="Skalli Z."/>
            <person name="Cattolico L."/>
            <person name="Poulain J."/>
            <person name="De Berardinis V."/>
            <person name="Cruaud C."/>
            <person name="Duprat S."/>
            <person name="Brottier P."/>
            <person name="Coutanceau J.-P."/>
            <person name="Gouzy J."/>
            <person name="Parra G."/>
            <person name="Lardier G."/>
            <person name="Chapple C."/>
            <person name="McKernan K.J."/>
            <person name="McEwan P."/>
            <person name="Bosak S."/>
            <person name="Kellis M."/>
            <person name="Volff J.-N."/>
            <person name="Guigo R."/>
            <person name="Zody M.C."/>
            <person name="Mesirov J."/>
            <person name="Lindblad-Toh K."/>
            <person name="Birren B."/>
            <person name="Nusbaum C."/>
            <person name="Kahn D."/>
            <person name="Robinson-Rechavi M."/>
            <person name="Laudet V."/>
            <person name="Schachter V."/>
            <person name="Quetier F."/>
            <person name="Saurin W."/>
            <person name="Scarpelli C."/>
            <person name="Wincker P."/>
            <person name="Lander E.S."/>
            <person name="Weissenbach J."/>
            <person name="Roest Crollius H."/>
        </authorList>
    </citation>
    <scope>NUCLEOTIDE SEQUENCE [LARGE SCALE GENOMIC DNA]</scope>
</reference>
<dbReference type="GO" id="GO:1990247">
    <property type="term" value="F:N6-methyladenosine-containing RNA reader activity"/>
    <property type="evidence" value="ECO:0007669"/>
    <property type="project" value="UniProtKB-UniRule"/>
</dbReference>
<dbReference type="GO" id="GO:0003729">
    <property type="term" value="F:mRNA binding"/>
    <property type="evidence" value="ECO:0007669"/>
    <property type="project" value="UniProtKB-UniRule"/>
</dbReference>
<dbReference type="Ensembl" id="ENSTNIT00000006735.1">
    <property type="protein sequence ID" value="ENSTNIP00000006584.1"/>
    <property type="gene ID" value="ENSTNIG00000003975.1"/>
</dbReference>
<dbReference type="Proteomes" id="UP000007303">
    <property type="component" value="Unassembled WGS sequence"/>
</dbReference>
<dbReference type="InterPro" id="IPR007275">
    <property type="entry name" value="YTH_domain"/>
</dbReference>
<keyword evidence="3" id="KW-0963">Cytoplasm</keyword>
<feature type="region of interest" description="Disordered" evidence="6">
    <location>
        <begin position="1"/>
        <end position="49"/>
    </location>
</feature>
<feature type="compositionally biased region" description="Polar residues" evidence="6">
    <location>
        <begin position="1"/>
        <end position="23"/>
    </location>
</feature>
<protein>
    <recommendedName>
        <fullName evidence="5">YTH domain-containing family protein</fullName>
    </recommendedName>
</protein>
<keyword evidence="4 5" id="KW-0694">RNA-binding</keyword>
<evidence type="ECO:0000313" key="8">
    <source>
        <dbReference type="Ensembl" id="ENSTNIP00000006584.1"/>
    </source>
</evidence>
<evidence type="ECO:0000259" key="7">
    <source>
        <dbReference type="PROSITE" id="PS50882"/>
    </source>
</evidence>
<keyword evidence="9" id="KW-1185">Reference proteome</keyword>
<evidence type="ECO:0000313" key="9">
    <source>
        <dbReference type="Proteomes" id="UP000007303"/>
    </source>
</evidence>
<comment type="function">
    <text evidence="5">Specifically recognizes and binds N6-methyladenosine (m6A)-containing RNAs, and regulates mRNA stability. M6A is a modification present at internal sites of mRNAs and some non-coding RNAs and plays a role in mRNA stability and processing.</text>
</comment>
<name>H3CEB0_TETNG</name>